<sequence length="50" mass="5666">MHIDLHKTTCLIFIFSQSVIAGFFQKFFFGRGRGLLNVCQAIVFLSVLSN</sequence>
<evidence type="ECO:0000313" key="1">
    <source>
        <dbReference type="EMBL" id="CAK5014319.1"/>
    </source>
</evidence>
<reference evidence="1" key="1">
    <citation type="submission" date="2023-11" db="EMBL/GenBank/DDBJ databases">
        <authorList>
            <person name="Poullet M."/>
        </authorList>
    </citation>
    <scope>NUCLEOTIDE SEQUENCE</scope>
    <source>
        <strain evidence="1">E1834</strain>
    </source>
</reference>
<proteinExistence type="predicted"/>
<accession>A0ACB0XRM2</accession>
<protein>
    <submittedName>
        <fullName evidence="1">Uncharacterized protein</fullName>
    </submittedName>
</protein>
<gene>
    <name evidence="1" type="ORF">MENTE1834_LOCUS2674</name>
</gene>
<comment type="caution">
    <text evidence="1">The sequence shown here is derived from an EMBL/GenBank/DDBJ whole genome shotgun (WGS) entry which is preliminary data.</text>
</comment>
<organism evidence="1 2">
    <name type="scientific">Meloidogyne enterolobii</name>
    <name type="common">Root-knot nematode worm</name>
    <name type="synonym">Meloidogyne mayaguensis</name>
    <dbReference type="NCBI Taxonomy" id="390850"/>
    <lineage>
        <taxon>Eukaryota</taxon>
        <taxon>Metazoa</taxon>
        <taxon>Ecdysozoa</taxon>
        <taxon>Nematoda</taxon>
        <taxon>Chromadorea</taxon>
        <taxon>Rhabditida</taxon>
        <taxon>Tylenchina</taxon>
        <taxon>Tylenchomorpha</taxon>
        <taxon>Tylenchoidea</taxon>
        <taxon>Meloidogynidae</taxon>
        <taxon>Meloidogyninae</taxon>
        <taxon>Meloidogyne</taxon>
    </lineage>
</organism>
<dbReference type="Proteomes" id="UP001497535">
    <property type="component" value="Unassembled WGS sequence"/>
</dbReference>
<keyword evidence="2" id="KW-1185">Reference proteome</keyword>
<evidence type="ECO:0000313" key="2">
    <source>
        <dbReference type="Proteomes" id="UP001497535"/>
    </source>
</evidence>
<name>A0ACB0XRM2_MELEN</name>
<dbReference type="EMBL" id="CAVMJV010000002">
    <property type="protein sequence ID" value="CAK5014319.1"/>
    <property type="molecule type" value="Genomic_DNA"/>
</dbReference>